<evidence type="ECO:0000313" key="1">
    <source>
        <dbReference type="EMBL" id="MCZ0861433.1"/>
    </source>
</evidence>
<name>A0ABT4II64_9EURY</name>
<evidence type="ECO:0008006" key="3">
    <source>
        <dbReference type="Google" id="ProtNLM"/>
    </source>
</evidence>
<gene>
    <name evidence="1" type="ORF">O0S10_09420</name>
</gene>
<comment type="caution">
    <text evidence="1">The sequence shown here is derived from an EMBL/GenBank/DDBJ whole genome shotgun (WGS) entry which is preliminary data.</text>
</comment>
<organism evidence="1 2">
    <name type="scientific">Methanocorpusculum petauri</name>
    <dbReference type="NCBI Taxonomy" id="3002863"/>
    <lineage>
        <taxon>Archaea</taxon>
        <taxon>Methanobacteriati</taxon>
        <taxon>Methanobacteriota</taxon>
        <taxon>Stenosarchaea group</taxon>
        <taxon>Methanomicrobia</taxon>
        <taxon>Methanomicrobiales</taxon>
        <taxon>Methanocorpusculaceae</taxon>
        <taxon>Methanocorpusculum</taxon>
    </lineage>
</organism>
<dbReference type="Proteomes" id="UP001141422">
    <property type="component" value="Unassembled WGS sequence"/>
</dbReference>
<proteinExistence type="predicted"/>
<protein>
    <recommendedName>
        <fullName evidence="3">DUF4352 domain-containing protein</fullName>
    </recommendedName>
</protein>
<keyword evidence="2" id="KW-1185">Reference proteome</keyword>
<dbReference type="PROSITE" id="PS51257">
    <property type="entry name" value="PROKAR_LIPOPROTEIN"/>
    <property type="match status" value="1"/>
</dbReference>
<dbReference type="EMBL" id="JAPTGB010000024">
    <property type="protein sequence ID" value="MCZ0861433.1"/>
    <property type="molecule type" value="Genomic_DNA"/>
</dbReference>
<accession>A0ABT4II64</accession>
<evidence type="ECO:0000313" key="2">
    <source>
        <dbReference type="Proteomes" id="UP001141422"/>
    </source>
</evidence>
<dbReference type="RefSeq" id="WP_268925622.1">
    <property type="nucleotide sequence ID" value="NZ_JAPTGB010000024.1"/>
</dbReference>
<sequence length="192" mass="20726">MKKHLLPLLLIIAVTAVLLSAGCIDPEQSAAPTPTPLQTTAVPTATIIPDNDIVLLDVLTVYRGADAMQELSTSGFSTTYLKEGTTTYLIEVTLTCKTLGKHSRREGYMGSVTVSDADLQLYLPNSSSSRSYFAATQLQPVPEKYHNKMLYNDVVLKEGESVTGWVLYTGVPEGDATLTLQKKGCETVSVPI</sequence>
<reference evidence="1" key="1">
    <citation type="submission" date="2022-12" db="EMBL/GenBank/DDBJ databases">
        <title>Isolation and characterisation of novel Methanocorpusculum spp. from native Australian herbivores indicates the genus is ancestrally host-associated.</title>
        <authorList>
            <person name="Volmer J.G."/>
            <person name="Soo R.M."/>
            <person name="Evans P.N."/>
            <person name="Hoedt E.C."/>
            <person name="Astorga Alsina A.L."/>
            <person name="Woodcroft B.J."/>
            <person name="Tyson G.W."/>
            <person name="Hugenholtz P."/>
            <person name="Morrison M."/>
        </authorList>
    </citation>
    <scope>NUCLEOTIDE SEQUENCE</scope>
    <source>
        <strain evidence="1">MG</strain>
    </source>
</reference>